<keyword evidence="3" id="KW-1185">Reference proteome</keyword>
<evidence type="ECO:0000313" key="4">
    <source>
        <dbReference type="RefSeq" id="XP_021108250.1"/>
    </source>
</evidence>
<dbReference type="RefSeq" id="XP_021108250.1">
    <property type="nucleotide sequence ID" value="XM_021252591.1"/>
</dbReference>
<organism evidence="3 4">
    <name type="scientific">Heterocephalus glaber</name>
    <name type="common">Naked mole rat</name>
    <dbReference type="NCBI Taxonomy" id="10181"/>
    <lineage>
        <taxon>Eukaryota</taxon>
        <taxon>Metazoa</taxon>
        <taxon>Chordata</taxon>
        <taxon>Craniata</taxon>
        <taxon>Vertebrata</taxon>
        <taxon>Euteleostomi</taxon>
        <taxon>Mammalia</taxon>
        <taxon>Eutheria</taxon>
        <taxon>Euarchontoglires</taxon>
        <taxon>Glires</taxon>
        <taxon>Rodentia</taxon>
        <taxon>Hystricomorpha</taxon>
        <taxon>Bathyergidae</taxon>
        <taxon>Heterocephalus</taxon>
    </lineage>
</organism>
<gene>
    <name evidence="4" type="primary">LOC110347594</name>
</gene>
<evidence type="ECO:0000259" key="2">
    <source>
        <dbReference type="Pfam" id="PF15186"/>
    </source>
</evidence>
<dbReference type="PANTHER" id="PTHR23111">
    <property type="entry name" value="ZINC FINGER PROTEIN"/>
    <property type="match status" value="1"/>
</dbReference>
<evidence type="ECO:0000256" key="1">
    <source>
        <dbReference type="ARBA" id="ARBA00008287"/>
    </source>
</evidence>
<dbReference type="Pfam" id="PF15186">
    <property type="entry name" value="TEX13"/>
    <property type="match status" value="1"/>
</dbReference>
<reference evidence="4" key="1">
    <citation type="submission" date="2025-08" db="UniProtKB">
        <authorList>
            <consortium name="RefSeq"/>
        </authorList>
    </citation>
    <scope>IDENTIFICATION</scope>
</reference>
<dbReference type="GO" id="GO:0003729">
    <property type="term" value="F:mRNA binding"/>
    <property type="evidence" value="ECO:0007669"/>
    <property type="project" value="TreeGrafter"/>
</dbReference>
<name>A0AAX6SK65_HETGA</name>
<sequence>MAVELGHSTSGFRHIDVIQFINSEIRSNGGGPDFYLAFFSRSWNEVEDGLHTILTNQQMPRALKRACTWSALALGVRVVAGQQEEQTHRLHWLREQLEEREATCSALVFEMQRMRQE</sequence>
<dbReference type="GeneID" id="110347594"/>
<accession>A0AAX6SK65</accession>
<dbReference type="Proteomes" id="UP000694906">
    <property type="component" value="Unplaced"/>
</dbReference>
<dbReference type="PANTHER" id="PTHR23111:SF40">
    <property type="entry name" value="RNA-BINDING PROTEIN INVOLVED IN HETEROCHROMATIN ASSEMBLY-RELATED"/>
    <property type="match status" value="1"/>
</dbReference>
<dbReference type="InterPro" id="IPR028193">
    <property type="entry name" value="TEX13A-D_N"/>
</dbReference>
<feature type="domain" description="Testis-expressed protein 13 A-D N-terminal" evidence="2">
    <location>
        <begin position="8"/>
        <end position="116"/>
    </location>
</feature>
<protein>
    <submittedName>
        <fullName evidence="4">Testis-expressed protein 13C-like isoform X2</fullName>
    </submittedName>
</protein>
<proteinExistence type="inferred from homology"/>
<evidence type="ECO:0000313" key="3">
    <source>
        <dbReference type="Proteomes" id="UP000694906"/>
    </source>
</evidence>
<comment type="similarity">
    <text evidence="1">Belongs to the TEX13 family.</text>
</comment>
<dbReference type="AlphaFoldDB" id="A0AAX6SK65"/>